<evidence type="ECO:0000313" key="1">
    <source>
        <dbReference type="EMBL" id="KAI9905830.1"/>
    </source>
</evidence>
<keyword evidence="2" id="KW-1185">Reference proteome</keyword>
<name>A0ACC0VH63_9STRA</name>
<sequence length="77" mass="8692">MEYLRTNNLVQVQEFLKQASGLCPMDTLIYNKLGSVFYKQKDFIPAIEMFYKALELCQGIPEKPAVISANEASSGRT</sequence>
<dbReference type="EMBL" id="CM047588">
    <property type="protein sequence ID" value="KAI9905830.1"/>
    <property type="molecule type" value="Genomic_DNA"/>
</dbReference>
<dbReference type="Proteomes" id="UP001163321">
    <property type="component" value="Chromosome 9"/>
</dbReference>
<accession>A0ACC0VH63</accession>
<protein>
    <submittedName>
        <fullName evidence="1">Uncharacterized protein</fullName>
    </submittedName>
</protein>
<gene>
    <name evidence="1" type="ORF">PsorP6_014433</name>
</gene>
<proteinExistence type="predicted"/>
<comment type="caution">
    <text evidence="1">The sequence shown here is derived from an EMBL/GenBank/DDBJ whole genome shotgun (WGS) entry which is preliminary data.</text>
</comment>
<evidence type="ECO:0000313" key="2">
    <source>
        <dbReference type="Proteomes" id="UP001163321"/>
    </source>
</evidence>
<reference evidence="1 2" key="1">
    <citation type="journal article" date="2022" name="bioRxiv">
        <title>The genome of the oomycete Peronosclerospora sorghi, a cosmopolitan pathogen of maize and sorghum, is inflated with dispersed pseudogenes.</title>
        <authorList>
            <person name="Fletcher K."/>
            <person name="Martin F."/>
            <person name="Isakeit T."/>
            <person name="Cavanaugh K."/>
            <person name="Magill C."/>
            <person name="Michelmore R."/>
        </authorList>
    </citation>
    <scope>NUCLEOTIDE SEQUENCE [LARGE SCALE GENOMIC DNA]</scope>
    <source>
        <strain evidence="1">P6</strain>
    </source>
</reference>
<organism evidence="1 2">
    <name type="scientific">Peronosclerospora sorghi</name>
    <dbReference type="NCBI Taxonomy" id="230839"/>
    <lineage>
        <taxon>Eukaryota</taxon>
        <taxon>Sar</taxon>
        <taxon>Stramenopiles</taxon>
        <taxon>Oomycota</taxon>
        <taxon>Peronosporomycetes</taxon>
        <taxon>Peronosporales</taxon>
        <taxon>Peronosporaceae</taxon>
        <taxon>Peronosclerospora</taxon>
    </lineage>
</organism>